<keyword evidence="5 6" id="KW-0349">Heme</keyword>
<dbReference type="FunFam" id="1.10.630.10:FF:000309">
    <property type="entry name" value="Uncharacterized protein"/>
    <property type="match status" value="1"/>
</dbReference>
<keyword evidence="6" id="KW-0560">Oxidoreductase</keyword>
<evidence type="ECO:0000256" key="1">
    <source>
        <dbReference type="ARBA" id="ARBA00010617"/>
    </source>
</evidence>
<reference evidence="7" key="2">
    <citation type="submission" date="2022-06" db="UniProtKB">
        <authorList>
            <consortium name="EnsemblMetazoa"/>
        </authorList>
    </citation>
    <scope>IDENTIFICATION</scope>
    <source>
        <strain evidence="7">PS312</strain>
    </source>
</reference>
<dbReference type="InterPro" id="IPR017972">
    <property type="entry name" value="Cyt_P450_CS"/>
</dbReference>
<dbReference type="InterPro" id="IPR002401">
    <property type="entry name" value="Cyt_P450_E_grp-I"/>
</dbReference>
<dbReference type="Pfam" id="PF00067">
    <property type="entry name" value="p450"/>
    <property type="match status" value="1"/>
</dbReference>
<dbReference type="InterPro" id="IPR036396">
    <property type="entry name" value="Cyt_P450_sf"/>
</dbReference>
<dbReference type="GO" id="GO:0006805">
    <property type="term" value="P:xenobiotic metabolic process"/>
    <property type="evidence" value="ECO:0000318"/>
    <property type="project" value="GO_Central"/>
</dbReference>
<keyword evidence="8" id="KW-1185">Reference proteome</keyword>
<dbReference type="PRINTS" id="PR00385">
    <property type="entry name" value="P450"/>
</dbReference>
<dbReference type="OrthoDB" id="5836879at2759"/>
<sequence>MILELIIAGIVFIVAYGYLINRTRGLPPGPPPLPLLGNALSLGEPMDHTFLKWSKQYGPVFTVWMPGPVVVIADHQTLQDTIVKQGDLFGDRALPINQLKMLADGPYGLVFCGNDVWKEQRRFALHSLKDIGFLSASLQESAKTYAQQIVADWKKEGKEGRNVDVTENIMYGVANLIWQLTFGRTLGFKDPLFNKVEEIIHRMFELFVHPCVSFLDVFPLIAYLDPLFGYPIRRMCATSKESLEILQKELELTEKTLDVDEEPRCYADSYLIEMKRREAKGEPLGSFTRHQLNLAALDLWSAGFETTVTTLRFAVHFLMSNPDAQRKMQKEIDEEIGQRQISMEDQKALPYCMAAIHEIQRVGNIGEINFFRETTGEITIAGHKIPIGTAILPQFPSVHVDPEHFERPDYFCPERHINEAGEFVKDPRVTPFSFGKRACLGEGLARMELFIFLTTFVQHCTFSPTSMIPPKLECTRGLTRSPVHYKVKVTARF</sequence>
<keyword evidence="3 5" id="KW-0408">Iron</keyword>
<evidence type="ECO:0000256" key="2">
    <source>
        <dbReference type="ARBA" id="ARBA00022723"/>
    </source>
</evidence>
<accession>A0A8R1YXH3</accession>
<dbReference type="PANTHER" id="PTHR24300:SF338">
    <property type="entry name" value="CYTOCHROME P450 CYP36A1-RELATED"/>
    <property type="match status" value="1"/>
</dbReference>
<evidence type="ECO:0000256" key="3">
    <source>
        <dbReference type="ARBA" id="ARBA00023004"/>
    </source>
</evidence>
<evidence type="ECO:0000313" key="7">
    <source>
        <dbReference type="EnsemblMetazoa" id="PPA39602.1"/>
    </source>
</evidence>
<gene>
    <name evidence="7" type="primary">WBGene00277971</name>
</gene>
<dbReference type="PANTHER" id="PTHR24300">
    <property type="entry name" value="CYTOCHROME P450 508A4-RELATED"/>
    <property type="match status" value="1"/>
</dbReference>
<dbReference type="GO" id="GO:0005737">
    <property type="term" value="C:cytoplasm"/>
    <property type="evidence" value="ECO:0000318"/>
    <property type="project" value="GO_Central"/>
</dbReference>
<dbReference type="GO" id="GO:0005506">
    <property type="term" value="F:iron ion binding"/>
    <property type="evidence" value="ECO:0007669"/>
    <property type="project" value="InterPro"/>
</dbReference>
<protein>
    <submittedName>
        <fullName evidence="7">Cytochrome P450</fullName>
    </submittedName>
</protein>
<keyword evidence="4 6" id="KW-0503">Monooxygenase</keyword>
<evidence type="ECO:0000256" key="5">
    <source>
        <dbReference type="PIRSR" id="PIRSR602401-1"/>
    </source>
</evidence>
<dbReference type="Proteomes" id="UP000005239">
    <property type="component" value="Unassembled WGS sequence"/>
</dbReference>
<evidence type="ECO:0000256" key="4">
    <source>
        <dbReference type="ARBA" id="ARBA00023033"/>
    </source>
</evidence>
<dbReference type="GO" id="GO:0016712">
    <property type="term" value="F:oxidoreductase activity, acting on paired donors, with incorporation or reduction of molecular oxygen, reduced flavin or flavoprotein as one donor, and incorporation of one atom of oxygen"/>
    <property type="evidence" value="ECO:0000318"/>
    <property type="project" value="GO_Central"/>
</dbReference>
<dbReference type="SUPFAM" id="SSF48264">
    <property type="entry name" value="Cytochrome P450"/>
    <property type="match status" value="1"/>
</dbReference>
<organism evidence="7 8">
    <name type="scientific">Pristionchus pacificus</name>
    <name type="common">Parasitic nematode worm</name>
    <dbReference type="NCBI Taxonomy" id="54126"/>
    <lineage>
        <taxon>Eukaryota</taxon>
        <taxon>Metazoa</taxon>
        <taxon>Ecdysozoa</taxon>
        <taxon>Nematoda</taxon>
        <taxon>Chromadorea</taxon>
        <taxon>Rhabditida</taxon>
        <taxon>Rhabditina</taxon>
        <taxon>Diplogasteromorpha</taxon>
        <taxon>Diplogasteroidea</taxon>
        <taxon>Neodiplogasteridae</taxon>
        <taxon>Pristionchus</taxon>
    </lineage>
</organism>
<name>A0A2A6CEQ5_PRIPA</name>
<reference evidence="8" key="1">
    <citation type="journal article" date="2008" name="Nat. Genet.">
        <title>The Pristionchus pacificus genome provides a unique perspective on nematode lifestyle and parasitism.</title>
        <authorList>
            <person name="Dieterich C."/>
            <person name="Clifton S.W."/>
            <person name="Schuster L.N."/>
            <person name="Chinwalla A."/>
            <person name="Delehaunty K."/>
            <person name="Dinkelacker I."/>
            <person name="Fulton L."/>
            <person name="Fulton R."/>
            <person name="Godfrey J."/>
            <person name="Minx P."/>
            <person name="Mitreva M."/>
            <person name="Roeseler W."/>
            <person name="Tian H."/>
            <person name="Witte H."/>
            <person name="Yang S.P."/>
            <person name="Wilson R.K."/>
            <person name="Sommer R.J."/>
        </authorList>
    </citation>
    <scope>NUCLEOTIDE SEQUENCE [LARGE SCALE GENOMIC DNA]</scope>
    <source>
        <strain evidence="8">PS312</strain>
    </source>
</reference>
<dbReference type="InterPro" id="IPR050182">
    <property type="entry name" value="Cytochrome_P450_fam2"/>
</dbReference>
<dbReference type="InterPro" id="IPR001128">
    <property type="entry name" value="Cyt_P450"/>
</dbReference>
<feature type="binding site" description="axial binding residue" evidence="5">
    <location>
        <position position="439"/>
    </location>
    <ligand>
        <name>heme</name>
        <dbReference type="ChEBI" id="CHEBI:30413"/>
    </ligand>
    <ligandPart>
        <name>Fe</name>
        <dbReference type="ChEBI" id="CHEBI:18248"/>
    </ligandPart>
</feature>
<dbReference type="GO" id="GO:0006082">
    <property type="term" value="P:organic acid metabolic process"/>
    <property type="evidence" value="ECO:0000318"/>
    <property type="project" value="GO_Central"/>
</dbReference>
<comment type="cofactor">
    <cofactor evidence="5">
        <name>heme</name>
        <dbReference type="ChEBI" id="CHEBI:30413"/>
    </cofactor>
</comment>
<dbReference type="AlphaFoldDB" id="A0A2A6CEQ5"/>
<dbReference type="PROSITE" id="PS00086">
    <property type="entry name" value="CYTOCHROME_P450"/>
    <property type="match status" value="1"/>
</dbReference>
<dbReference type="Gene3D" id="1.10.630.10">
    <property type="entry name" value="Cytochrome P450"/>
    <property type="match status" value="1"/>
</dbReference>
<accession>A0A2A6CEQ5</accession>
<keyword evidence="2 5" id="KW-0479">Metal-binding</keyword>
<evidence type="ECO:0000313" key="8">
    <source>
        <dbReference type="Proteomes" id="UP000005239"/>
    </source>
</evidence>
<evidence type="ECO:0000256" key="6">
    <source>
        <dbReference type="RuleBase" id="RU000461"/>
    </source>
</evidence>
<comment type="similarity">
    <text evidence="1 6">Belongs to the cytochrome P450 family.</text>
</comment>
<dbReference type="PRINTS" id="PR00463">
    <property type="entry name" value="EP450I"/>
</dbReference>
<dbReference type="EnsemblMetazoa" id="PPA39602.1">
    <property type="protein sequence ID" value="PPA39602.1"/>
    <property type="gene ID" value="WBGene00277971"/>
</dbReference>
<proteinExistence type="inferred from homology"/>
<dbReference type="GO" id="GO:0020037">
    <property type="term" value="F:heme binding"/>
    <property type="evidence" value="ECO:0000318"/>
    <property type="project" value="GO_Central"/>
</dbReference>